<dbReference type="PANTHER" id="PTHR30388">
    <property type="entry name" value="ALDEHYDE OXIDOREDUCTASE MOLYBDENUM COFACTOR ASSEMBLY PROTEIN"/>
    <property type="match status" value="1"/>
</dbReference>
<dbReference type="InterPro" id="IPR052698">
    <property type="entry name" value="MoCofactor_Util/Proc"/>
</dbReference>
<feature type="domain" description="XdhC Rossmann" evidence="2">
    <location>
        <begin position="209"/>
        <end position="354"/>
    </location>
</feature>
<dbReference type="Proteomes" id="UP000634134">
    <property type="component" value="Unassembled WGS sequence"/>
</dbReference>
<dbReference type="Pfam" id="PF13478">
    <property type="entry name" value="XdhC_C"/>
    <property type="match status" value="1"/>
</dbReference>
<dbReference type="PANTHER" id="PTHR30388:SF6">
    <property type="entry name" value="XANTHINE DEHYDROGENASE SUBUNIT A-RELATED"/>
    <property type="match status" value="1"/>
</dbReference>
<gene>
    <name evidence="3" type="ORF">IEE83_11330</name>
</gene>
<dbReference type="RefSeq" id="WP_194120676.1">
    <property type="nucleotide sequence ID" value="NZ_JACYGY010000001.1"/>
</dbReference>
<comment type="caution">
    <text evidence="3">The sequence shown here is derived from an EMBL/GenBank/DDBJ whole genome shotgun (WGS) entry which is preliminary data.</text>
</comment>
<keyword evidence="4" id="KW-1185">Reference proteome</keyword>
<proteinExistence type="predicted"/>
<organism evidence="3 4">
    <name type="scientific">Dyadobacter subterraneus</name>
    <dbReference type="NCBI Taxonomy" id="2773304"/>
    <lineage>
        <taxon>Bacteria</taxon>
        <taxon>Pseudomonadati</taxon>
        <taxon>Bacteroidota</taxon>
        <taxon>Cytophagia</taxon>
        <taxon>Cytophagales</taxon>
        <taxon>Spirosomataceae</taxon>
        <taxon>Dyadobacter</taxon>
    </lineage>
</organism>
<reference evidence="4" key="1">
    <citation type="submission" date="2023-07" db="EMBL/GenBank/DDBJ databases">
        <title>Dyadobacter sp. nov 'subterranea' isolated from contaminted grondwater.</title>
        <authorList>
            <person name="Szabo I."/>
            <person name="Al-Omari J."/>
            <person name="Szerdahelyi S.G."/>
            <person name="Rado J."/>
        </authorList>
    </citation>
    <scope>NUCLEOTIDE SEQUENCE [LARGE SCALE GENOMIC DNA]</scope>
    <source>
        <strain evidence="4">UP-52</strain>
    </source>
</reference>
<feature type="domain" description="XdhC- CoxI" evidence="1">
    <location>
        <begin position="16"/>
        <end position="81"/>
    </location>
</feature>
<evidence type="ECO:0000313" key="3">
    <source>
        <dbReference type="EMBL" id="MBE9462473.1"/>
    </source>
</evidence>
<evidence type="ECO:0000313" key="4">
    <source>
        <dbReference type="Proteomes" id="UP000634134"/>
    </source>
</evidence>
<dbReference type="InterPro" id="IPR003777">
    <property type="entry name" value="XdhC_CoxI"/>
</dbReference>
<dbReference type="Pfam" id="PF02625">
    <property type="entry name" value="XdhC_CoxI"/>
    <property type="match status" value="1"/>
</dbReference>
<protein>
    <submittedName>
        <fullName evidence="3">XdhC family protein</fullName>
    </submittedName>
</protein>
<dbReference type="EMBL" id="JACYGY010000001">
    <property type="protein sequence ID" value="MBE9462473.1"/>
    <property type="molecule type" value="Genomic_DNA"/>
</dbReference>
<sequence>MKEITDIIEAYHRTLTAGKRMALATVVHVEGSSYRRPGARMLVTEDGQLTGAISGGCLEGDALRKALLAISQQTNKLVTYDTMDDDDDAKFGVQLGCNGIVNILFEPINVENENHPIALLEQATKQRINAVLVTIFSMNNRANQPGTGLLLVDNEAHLIVENRFGKYVDTVIQDSLTALRSEQSLFNTYSFEGNKLTAFIEFVKPPVSLVIVGAGNDAIPLVGMASLLGWTITVVDGRANQATAQRFPLAQKVLVAKSSEVISQINCDAQTVFVLMTHNYNYDLGVLREYLNSKSSVYIGSLGPKKKLERMLTDLKNDGFEITKEQISSIYGPVGLDIGAETSEEIALSVLAEIKAVLNKTPGTFLRDKKDVIHSRSMQHEPVLEKRIVEKVLTISEEDFSGSCGIGPM</sequence>
<dbReference type="InterPro" id="IPR027051">
    <property type="entry name" value="XdhC_Rossmann_dom"/>
</dbReference>
<evidence type="ECO:0000259" key="1">
    <source>
        <dbReference type="Pfam" id="PF02625"/>
    </source>
</evidence>
<evidence type="ECO:0000259" key="2">
    <source>
        <dbReference type="Pfam" id="PF13478"/>
    </source>
</evidence>
<dbReference type="Gene3D" id="3.40.50.720">
    <property type="entry name" value="NAD(P)-binding Rossmann-like Domain"/>
    <property type="match status" value="1"/>
</dbReference>
<name>A0ABR9WAH1_9BACT</name>
<accession>A0ABR9WAH1</accession>